<keyword evidence="13" id="KW-0694">RNA-binding</keyword>
<keyword evidence="11" id="KW-0378">Hydrolase</keyword>
<protein>
    <recommendedName>
        <fullName evidence="7">poly(A)-specific ribonuclease</fullName>
        <ecNumber evidence="7">3.1.13.4</ecNumber>
    </recommendedName>
</protein>
<dbReference type="InterPro" id="IPR012337">
    <property type="entry name" value="RNaseH-like_sf"/>
</dbReference>
<comment type="catalytic activity">
    <reaction evidence="1">
        <text>Exonucleolytic cleavage of poly(A) to 5'-AMP.</text>
        <dbReference type="EC" id="3.1.13.4"/>
    </reaction>
</comment>
<evidence type="ECO:0000256" key="13">
    <source>
        <dbReference type="ARBA" id="ARBA00022884"/>
    </source>
</evidence>
<keyword evidence="14" id="KW-0805">Transcription regulation</keyword>
<evidence type="ECO:0000256" key="14">
    <source>
        <dbReference type="ARBA" id="ARBA00023015"/>
    </source>
</evidence>
<comment type="subunit">
    <text evidence="6">Component of the CCR4-NOT complex, at least composed of CRR4 and CAF1 proteins.</text>
</comment>
<dbReference type="GO" id="GO:0003723">
    <property type="term" value="F:RNA binding"/>
    <property type="evidence" value="ECO:0007669"/>
    <property type="project" value="UniProtKB-KW"/>
</dbReference>
<evidence type="ECO:0000256" key="8">
    <source>
        <dbReference type="ARBA" id="ARBA00022490"/>
    </source>
</evidence>
<dbReference type="Pfam" id="PF04857">
    <property type="entry name" value="CAF1"/>
    <property type="match status" value="1"/>
</dbReference>
<reference evidence="18 19" key="1">
    <citation type="submission" date="2024-11" db="EMBL/GenBank/DDBJ databases">
        <title>A near-complete genome assembly of Cinchona calisaya.</title>
        <authorList>
            <person name="Lian D.C."/>
            <person name="Zhao X.W."/>
            <person name="Wei L."/>
        </authorList>
    </citation>
    <scope>NUCLEOTIDE SEQUENCE [LARGE SCALE GENOMIC DNA]</scope>
    <source>
        <tissue evidence="18">Nenye</tissue>
    </source>
</reference>
<evidence type="ECO:0000256" key="16">
    <source>
        <dbReference type="ARBA" id="ARBA00023242"/>
    </source>
</evidence>
<dbReference type="SUPFAM" id="SSF53098">
    <property type="entry name" value="Ribonuclease H-like"/>
    <property type="match status" value="1"/>
</dbReference>
<evidence type="ECO:0000256" key="5">
    <source>
        <dbReference type="ARBA" id="ARBA00008372"/>
    </source>
</evidence>
<keyword evidence="9" id="KW-0540">Nuclease</keyword>
<gene>
    <name evidence="18" type="ORF">ACH5RR_004510</name>
</gene>
<proteinExistence type="inferred from homology"/>
<comment type="subcellular location">
    <subcellularLocation>
        <location evidence="4">Cytoplasm</location>
    </subcellularLocation>
    <subcellularLocation>
        <location evidence="3">Nucleus</location>
    </subcellularLocation>
</comment>
<evidence type="ECO:0000256" key="11">
    <source>
        <dbReference type="ARBA" id="ARBA00022801"/>
    </source>
</evidence>
<name>A0ABD3AXU9_9GENT</name>
<keyword evidence="10" id="KW-0479">Metal-binding</keyword>
<evidence type="ECO:0000256" key="17">
    <source>
        <dbReference type="ARBA" id="ARBA00025148"/>
    </source>
</evidence>
<keyword evidence="8" id="KW-0963">Cytoplasm</keyword>
<keyword evidence="15" id="KW-0804">Transcription</keyword>
<keyword evidence="12" id="KW-0269">Exonuclease</keyword>
<evidence type="ECO:0000313" key="18">
    <source>
        <dbReference type="EMBL" id="KAL3536049.1"/>
    </source>
</evidence>
<evidence type="ECO:0000256" key="1">
    <source>
        <dbReference type="ARBA" id="ARBA00001663"/>
    </source>
</evidence>
<sequence length="300" mass="34114">MSKPSRPPSTTTTTTTRAADDVLEKPVTIRSVWSSNLESEFDWIRQVIDSYPHISMDTEFPGALIQKGLRHWIPDECYANLKKSVDPRKLIQLGITLTDYDGNLPDLGIPGEHYVWEFNFSDFDVSNDVHNPSSIQLLRDHGIDLEKNRELGVKLSRFSELMMSSGLVCNDEVSYVVFHGGSDFGYLIKNLTGRVLPEKLEDFVELVRIFFGERVYDVKHVIKNGNGLYGGLNQVAKTLGVSRVSGGSHQAGSDSLLTWHTFQKIREVYFKDDERLMQEYAGVVYQLELLPHPRISHPRR</sequence>
<evidence type="ECO:0000256" key="3">
    <source>
        <dbReference type="ARBA" id="ARBA00004123"/>
    </source>
</evidence>
<evidence type="ECO:0000256" key="7">
    <source>
        <dbReference type="ARBA" id="ARBA00012161"/>
    </source>
</evidence>
<dbReference type="InterPro" id="IPR036397">
    <property type="entry name" value="RNaseH_sf"/>
</dbReference>
<dbReference type="GO" id="GO:0005634">
    <property type="term" value="C:nucleus"/>
    <property type="evidence" value="ECO:0007669"/>
    <property type="project" value="UniProtKB-SubCell"/>
</dbReference>
<evidence type="ECO:0000256" key="10">
    <source>
        <dbReference type="ARBA" id="ARBA00022723"/>
    </source>
</evidence>
<dbReference type="InterPro" id="IPR039637">
    <property type="entry name" value="CNOT7/CNOT8/Pop2"/>
</dbReference>
<comment type="cofactor">
    <cofactor evidence="2">
        <name>a divalent metal cation</name>
        <dbReference type="ChEBI" id="CHEBI:60240"/>
    </cofactor>
</comment>
<accession>A0ABD3AXU9</accession>
<organism evidence="18 19">
    <name type="scientific">Cinchona calisaya</name>
    <dbReference type="NCBI Taxonomy" id="153742"/>
    <lineage>
        <taxon>Eukaryota</taxon>
        <taxon>Viridiplantae</taxon>
        <taxon>Streptophyta</taxon>
        <taxon>Embryophyta</taxon>
        <taxon>Tracheophyta</taxon>
        <taxon>Spermatophyta</taxon>
        <taxon>Magnoliopsida</taxon>
        <taxon>eudicotyledons</taxon>
        <taxon>Gunneridae</taxon>
        <taxon>Pentapetalae</taxon>
        <taxon>asterids</taxon>
        <taxon>lamiids</taxon>
        <taxon>Gentianales</taxon>
        <taxon>Rubiaceae</taxon>
        <taxon>Cinchonoideae</taxon>
        <taxon>Cinchoneae</taxon>
        <taxon>Cinchona</taxon>
    </lineage>
</organism>
<dbReference type="GO" id="GO:0046872">
    <property type="term" value="F:metal ion binding"/>
    <property type="evidence" value="ECO:0007669"/>
    <property type="project" value="UniProtKB-KW"/>
</dbReference>
<evidence type="ECO:0000256" key="15">
    <source>
        <dbReference type="ARBA" id="ARBA00023163"/>
    </source>
</evidence>
<dbReference type="EMBL" id="JBJUIK010000002">
    <property type="protein sequence ID" value="KAL3536049.1"/>
    <property type="molecule type" value="Genomic_DNA"/>
</dbReference>
<evidence type="ECO:0000313" key="19">
    <source>
        <dbReference type="Proteomes" id="UP001630127"/>
    </source>
</evidence>
<evidence type="ECO:0000256" key="12">
    <source>
        <dbReference type="ARBA" id="ARBA00022839"/>
    </source>
</evidence>
<comment type="function">
    <text evidence="17">Ubiquitous transcription factor required for a diverse set of processes. It is a component of the CCR4 complex involved in the control of gene expression.</text>
</comment>
<dbReference type="PANTHER" id="PTHR10797">
    <property type="entry name" value="CCR4-NOT TRANSCRIPTION COMPLEX SUBUNIT"/>
    <property type="match status" value="1"/>
</dbReference>
<dbReference type="Gene3D" id="3.30.420.10">
    <property type="entry name" value="Ribonuclease H-like superfamily/Ribonuclease H"/>
    <property type="match status" value="1"/>
</dbReference>
<dbReference type="EC" id="3.1.13.4" evidence="7"/>
<evidence type="ECO:0000256" key="4">
    <source>
        <dbReference type="ARBA" id="ARBA00004496"/>
    </source>
</evidence>
<dbReference type="AlphaFoldDB" id="A0ABD3AXU9"/>
<comment type="caution">
    <text evidence="18">The sequence shown here is derived from an EMBL/GenBank/DDBJ whole genome shotgun (WGS) entry which is preliminary data.</text>
</comment>
<evidence type="ECO:0000256" key="9">
    <source>
        <dbReference type="ARBA" id="ARBA00022722"/>
    </source>
</evidence>
<evidence type="ECO:0000256" key="2">
    <source>
        <dbReference type="ARBA" id="ARBA00001968"/>
    </source>
</evidence>
<dbReference type="Proteomes" id="UP001630127">
    <property type="component" value="Unassembled WGS sequence"/>
</dbReference>
<dbReference type="GO" id="GO:0004535">
    <property type="term" value="F:poly(A)-specific ribonuclease activity"/>
    <property type="evidence" value="ECO:0007669"/>
    <property type="project" value="UniProtKB-EC"/>
</dbReference>
<dbReference type="InterPro" id="IPR006941">
    <property type="entry name" value="RNase_CAF1"/>
</dbReference>
<dbReference type="GO" id="GO:0005737">
    <property type="term" value="C:cytoplasm"/>
    <property type="evidence" value="ECO:0007669"/>
    <property type="project" value="UniProtKB-SubCell"/>
</dbReference>
<keyword evidence="16" id="KW-0539">Nucleus</keyword>
<evidence type="ECO:0000256" key="6">
    <source>
        <dbReference type="ARBA" id="ARBA00011757"/>
    </source>
</evidence>
<comment type="similarity">
    <text evidence="5">Belongs to the CAF1 family.</text>
</comment>
<keyword evidence="19" id="KW-1185">Reference proteome</keyword>